<proteinExistence type="inferred from homology"/>
<sequence length="378" mass="40701">MGDPSPELGLFRVLDEEGRVVGPPPELAPERLLRLHRAMVLQRVLDERMLTLQREGRVSFYGACTGEEAACLASAAAAEPDDWIFPALRQSGAMLLRGFDLVTWLCQVFGNAGDALKGRQMPSHMSGREVNQVSWSSCIGSQLPQAVGAALAMKLRGDRRVALAYIGDGGTASADFHAAMNFAGVLEPPVVILCQNNHWAISTPTAAESGSATIAVKARAYGLPGARVDGNDALAVYAATRTAVERARDGGGPSFLELETYRIGAHSTSDDPRVYRDEAEVEVWRRRDPLARLGAYLRGRGLLDDAAAAALRVELEALVHRAVAEAEALPAPARETLLEDVYARPPWQLADQRRWLDPEPPGPARARESAGEGGRQAL</sequence>
<name>A0ABM7X7D0_9BACT</name>
<dbReference type="InterPro" id="IPR029061">
    <property type="entry name" value="THDP-binding"/>
</dbReference>
<feature type="domain" description="Dehydrogenase E1 component" evidence="6">
    <location>
        <begin position="37"/>
        <end position="332"/>
    </location>
</feature>
<gene>
    <name evidence="7" type="ORF">AMPC_08200</name>
</gene>
<organism evidence="7 8">
    <name type="scientific">Anaeromyxobacter paludicola</name>
    <dbReference type="NCBI Taxonomy" id="2918171"/>
    <lineage>
        <taxon>Bacteria</taxon>
        <taxon>Pseudomonadati</taxon>
        <taxon>Myxococcota</taxon>
        <taxon>Myxococcia</taxon>
        <taxon>Myxococcales</taxon>
        <taxon>Cystobacterineae</taxon>
        <taxon>Anaeromyxobacteraceae</taxon>
        <taxon>Anaeromyxobacter</taxon>
    </lineage>
</organism>
<dbReference type="InterPro" id="IPR001017">
    <property type="entry name" value="DH_E1"/>
</dbReference>
<dbReference type="Proteomes" id="UP001162734">
    <property type="component" value="Chromosome"/>
</dbReference>
<comment type="similarity">
    <text evidence="4">Belongs to the BCKDHA family.</text>
</comment>
<feature type="region of interest" description="Disordered" evidence="5">
    <location>
        <begin position="350"/>
        <end position="378"/>
    </location>
</feature>
<protein>
    <recommendedName>
        <fullName evidence="4">2-oxoisovalerate dehydrogenase subunit alpha</fullName>
        <ecNumber evidence="4">1.2.4.4</ecNumber>
    </recommendedName>
    <alternativeName>
        <fullName evidence="4">Branched-chain alpha-keto acid dehydrogenase E1 component alpha chain</fullName>
    </alternativeName>
</protein>
<accession>A0ABM7X7D0</accession>
<keyword evidence="8" id="KW-1185">Reference proteome</keyword>
<dbReference type="Gene3D" id="3.40.50.970">
    <property type="match status" value="1"/>
</dbReference>
<comment type="function">
    <text evidence="4">The branched-chain alpha-keto dehydrogenase complex catalyzes the overall conversion of alpha-keto acids to acyl-CoA and CO(2). It contains multiple copies of three enzymatic components: branched-chain alpha-keto acid decarboxylase (E1), lipoamide acyltransferase (E2) and lipoamide dehydrogenase (E3).</text>
</comment>
<keyword evidence="2 4" id="KW-0560">Oxidoreductase</keyword>
<dbReference type="RefSeq" id="WP_248344571.1">
    <property type="nucleotide sequence ID" value="NZ_AP025592.1"/>
</dbReference>
<dbReference type="EMBL" id="AP025592">
    <property type="protein sequence ID" value="BDG07707.1"/>
    <property type="molecule type" value="Genomic_DNA"/>
</dbReference>
<evidence type="ECO:0000313" key="8">
    <source>
        <dbReference type="Proteomes" id="UP001162734"/>
    </source>
</evidence>
<dbReference type="EC" id="1.2.4.4" evidence="4"/>
<dbReference type="PANTHER" id="PTHR43380">
    <property type="entry name" value="2-OXOISOVALERATE DEHYDROGENASE SUBUNIT ALPHA, MITOCHONDRIAL"/>
    <property type="match status" value="1"/>
</dbReference>
<dbReference type="Pfam" id="PF00676">
    <property type="entry name" value="E1_dh"/>
    <property type="match status" value="1"/>
</dbReference>
<evidence type="ECO:0000256" key="3">
    <source>
        <dbReference type="ARBA" id="ARBA00023052"/>
    </source>
</evidence>
<comment type="cofactor">
    <cofactor evidence="1 4">
        <name>thiamine diphosphate</name>
        <dbReference type="ChEBI" id="CHEBI:58937"/>
    </cofactor>
</comment>
<comment type="catalytic activity">
    <reaction evidence="4">
        <text>N(6)-[(R)-lipoyl]-L-lysyl-[protein] + 3-methyl-2-oxobutanoate + H(+) = N(6)-[(R)-S(8)-2-methylpropanoyldihydrolipoyl]-L-lysyl-[protein] + CO2</text>
        <dbReference type="Rhea" id="RHEA:13457"/>
        <dbReference type="Rhea" id="RHEA-COMP:10474"/>
        <dbReference type="Rhea" id="RHEA-COMP:10497"/>
        <dbReference type="ChEBI" id="CHEBI:11851"/>
        <dbReference type="ChEBI" id="CHEBI:15378"/>
        <dbReference type="ChEBI" id="CHEBI:16526"/>
        <dbReference type="ChEBI" id="CHEBI:83099"/>
        <dbReference type="ChEBI" id="CHEBI:83142"/>
        <dbReference type="EC" id="1.2.4.4"/>
    </reaction>
</comment>
<dbReference type="SUPFAM" id="SSF52518">
    <property type="entry name" value="Thiamin diphosphate-binding fold (THDP-binding)"/>
    <property type="match status" value="1"/>
</dbReference>
<keyword evidence="3 4" id="KW-0786">Thiamine pyrophosphate</keyword>
<dbReference type="CDD" id="cd02000">
    <property type="entry name" value="TPP_E1_PDC_ADC_BCADC"/>
    <property type="match status" value="1"/>
</dbReference>
<evidence type="ECO:0000313" key="7">
    <source>
        <dbReference type="EMBL" id="BDG07707.1"/>
    </source>
</evidence>
<reference evidence="8" key="1">
    <citation type="journal article" date="2022" name="Int. J. Syst. Evol. Microbiol.">
        <title>Anaeromyxobacter oryzae sp. nov., Anaeromyxobacter diazotrophicus sp. nov. and Anaeromyxobacter paludicola sp. nov., isolated from paddy soils.</title>
        <authorList>
            <person name="Itoh H."/>
            <person name="Xu Z."/>
            <person name="Mise K."/>
            <person name="Masuda Y."/>
            <person name="Ushijima N."/>
            <person name="Hayakawa C."/>
            <person name="Shiratori Y."/>
            <person name="Senoo K."/>
        </authorList>
    </citation>
    <scope>NUCLEOTIDE SEQUENCE [LARGE SCALE GENOMIC DNA]</scope>
    <source>
        <strain evidence="8">Red630</strain>
    </source>
</reference>
<evidence type="ECO:0000259" key="6">
    <source>
        <dbReference type="Pfam" id="PF00676"/>
    </source>
</evidence>
<dbReference type="InterPro" id="IPR050771">
    <property type="entry name" value="Alpha-ketoacid_DH_E1_comp"/>
</dbReference>
<evidence type="ECO:0000256" key="4">
    <source>
        <dbReference type="RuleBase" id="RU365014"/>
    </source>
</evidence>
<dbReference type="PANTHER" id="PTHR43380:SF1">
    <property type="entry name" value="2-OXOISOVALERATE DEHYDROGENASE SUBUNIT ALPHA, MITOCHONDRIAL"/>
    <property type="match status" value="1"/>
</dbReference>
<evidence type="ECO:0000256" key="1">
    <source>
        <dbReference type="ARBA" id="ARBA00001964"/>
    </source>
</evidence>
<evidence type="ECO:0000256" key="2">
    <source>
        <dbReference type="ARBA" id="ARBA00023002"/>
    </source>
</evidence>
<evidence type="ECO:0000256" key="5">
    <source>
        <dbReference type="SAM" id="MobiDB-lite"/>
    </source>
</evidence>